<evidence type="ECO:0000256" key="1">
    <source>
        <dbReference type="ARBA" id="ARBA00004141"/>
    </source>
</evidence>
<accession>A0AAV0I967</accession>
<keyword evidence="5 6" id="KW-0472">Membrane</keyword>
<comment type="similarity">
    <text evidence="2">Belongs to the tetraspanin (TM4SF) family.</text>
</comment>
<sequence>MFRLSNNLIGILNFITFLLSIPIIWAGVWLRNNGSSECERFLDTPVIVIGVFLLLVSVAGLVGACCKNSCLLWIYLVVMFLLIVLLFCFTIFAFVVTNKGAGQVLSGRGYKEYKLGDYSNWLQKRVTSGKNWNKIRSCLVDGKVCSKFNETYLSDTVEQFYTERLSALQVSGCCKPSDECGYTYVNPTTWTKTITNSSNPDCAAWDNQPDVLCFNCNSCKAGLLDNLKRDWKRVAIVNIVFLIFLIIVYSVGCCAFRNNRRDNSYPAGWKA</sequence>
<dbReference type="InterPro" id="IPR044991">
    <property type="entry name" value="TET_plant"/>
</dbReference>
<organism evidence="7 8">
    <name type="scientific">Linum tenue</name>
    <dbReference type="NCBI Taxonomy" id="586396"/>
    <lineage>
        <taxon>Eukaryota</taxon>
        <taxon>Viridiplantae</taxon>
        <taxon>Streptophyta</taxon>
        <taxon>Embryophyta</taxon>
        <taxon>Tracheophyta</taxon>
        <taxon>Spermatophyta</taxon>
        <taxon>Magnoliopsida</taxon>
        <taxon>eudicotyledons</taxon>
        <taxon>Gunneridae</taxon>
        <taxon>Pentapetalae</taxon>
        <taxon>rosids</taxon>
        <taxon>fabids</taxon>
        <taxon>Malpighiales</taxon>
        <taxon>Linaceae</taxon>
        <taxon>Linum</taxon>
    </lineage>
</organism>
<evidence type="ECO:0000256" key="6">
    <source>
        <dbReference type="SAM" id="Phobius"/>
    </source>
</evidence>
<evidence type="ECO:0000256" key="5">
    <source>
        <dbReference type="ARBA" id="ARBA00023136"/>
    </source>
</evidence>
<gene>
    <name evidence="7" type="ORF">LITE_LOCUS8223</name>
</gene>
<keyword evidence="8" id="KW-1185">Reference proteome</keyword>
<dbReference type="EMBL" id="CAMGYJ010000003">
    <property type="protein sequence ID" value="CAI0394156.1"/>
    <property type="molecule type" value="Genomic_DNA"/>
</dbReference>
<evidence type="ECO:0000313" key="7">
    <source>
        <dbReference type="EMBL" id="CAI0394156.1"/>
    </source>
</evidence>
<dbReference type="InterPro" id="IPR018499">
    <property type="entry name" value="Tetraspanin/Peripherin"/>
</dbReference>
<feature type="transmembrane region" description="Helical" evidence="6">
    <location>
        <begin position="234"/>
        <end position="256"/>
    </location>
</feature>
<name>A0AAV0I967_9ROSI</name>
<dbReference type="PANTHER" id="PTHR32191">
    <property type="entry name" value="TETRASPANIN-8-RELATED"/>
    <property type="match status" value="1"/>
</dbReference>
<comment type="subcellular location">
    <subcellularLocation>
        <location evidence="1">Membrane</location>
        <topology evidence="1">Multi-pass membrane protein</topology>
    </subcellularLocation>
</comment>
<reference evidence="7" key="1">
    <citation type="submission" date="2022-08" db="EMBL/GenBank/DDBJ databases">
        <authorList>
            <person name="Gutierrez-Valencia J."/>
        </authorList>
    </citation>
    <scope>NUCLEOTIDE SEQUENCE</scope>
</reference>
<evidence type="ECO:0000313" key="8">
    <source>
        <dbReference type="Proteomes" id="UP001154282"/>
    </source>
</evidence>
<proteinExistence type="inferred from homology"/>
<comment type="caution">
    <text evidence="7">The sequence shown here is derived from an EMBL/GenBank/DDBJ whole genome shotgun (WGS) entry which is preliminary data.</text>
</comment>
<dbReference type="GO" id="GO:0016020">
    <property type="term" value="C:membrane"/>
    <property type="evidence" value="ECO:0007669"/>
    <property type="project" value="UniProtKB-SubCell"/>
</dbReference>
<dbReference type="PRINTS" id="PR00259">
    <property type="entry name" value="TMFOUR"/>
</dbReference>
<evidence type="ECO:0000256" key="2">
    <source>
        <dbReference type="ARBA" id="ARBA00006840"/>
    </source>
</evidence>
<dbReference type="AlphaFoldDB" id="A0AAV0I967"/>
<protein>
    <recommendedName>
        <fullName evidence="9">Tetraspanin-8</fullName>
    </recommendedName>
</protein>
<dbReference type="GO" id="GO:0009734">
    <property type="term" value="P:auxin-activated signaling pathway"/>
    <property type="evidence" value="ECO:0007669"/>
    <property type="project" value="InterPro"/>
</dbReference>
<evidence type="ECO:0008006" key="9">
    <source>
        <dbReference type="Google" id="ProtNLM"/>
    </source>
</evidence>
<evidence type="ECO:0000256" key="3">
    <source>
        <dbReference type="ARBA" id="ARBA00022692"/>
    </source>
</evidence>
<feature type="transmembrane region" description="Helical" evidence="6">
    <location>
        <begin position="46"/>
        <end position="65"/>
    </location>
</feature>
<evidence type="ECO:0000256" key="4">
    <source>
        <dbReference type="ARBA" id="ARBA00022989"/>
    </source>
</evidence>
<feature type="transmembrane region" description="Helical" evidence="6">
    <location>
        <begin position="72"/>
        <end position="96"/>
    </location>
</feature>
<dbReference type="Proteomes" id="UP001154282">
    <property type="component" value="Unassembled WGS sequence"/>
</dbReference>
<feature type="transmembrane region" description="Helical" evidence="6">
    <location>
        <begin position="7"/>
        <end position="26"/>
    </location>
</feature>
<dbReference type="Pfam" id="PF00335">
    <property type="entry name" value="Tetraspanin"/>
    <property type="match status" value="1"/>
</dbReference>
<keyword evidence="3 6" id="KW-0812">Transmembrane</keyword>
<keyword evidence="4 6" id="KW-1133">Transmembrane helix</keyword>